<organism evidence="2 3">
    <name type="scientific">Bartonella quintana (strain Toulouse)</name>
    <name type="common">Rochalimaea quintana</name>
    <dbReference type="NCBI Taxonomy" id="283165"/>
    <lineage>
        <taxon>Bacteria</taxon>
        <taxon>Pseudomonadati</taxon>
        <taxon>Pseudomonadota</taxon>
        <taxon>Alphaproteobacteria</taxon>
        <taxon>Hyphomicrobiales</taxon>
        <taxon>Bartonellaceae</taxon>
        <taxon>Bartonella</taxon>
    </lineage>
</organism>
<dbReference type="EMBL" id="BX897700">
    <property type="protein sequence ID" value="CAF26324.1"/>
    <property type="molecule type" value="Genomic_DNA"/>
</dbReference>
<dbReference type="Proteomes" id="UP000000597">
    <property type="component" value="Chromosome"/>
</dbReference>
<dbReference type="HOGENOM" id="CLU_138537_1_0_5"/>
<evidence type="ECO:0000313" key="2">
    <source>
        <dbReference type="EMBL" id="CAF26324.1"/>
    </source>
</evidence>
<reference evidence="2 3" key="1">
    <citation type="journal article" date="2004" name="Proc. Natl. Acad. Sci. U.S.A.">
        <title>The louse-borne human pathogen Bartonella quintana is a genomic derivative of the zoonotic agent Bartonella henselae.</title>
        <authorList>
            <person name="Alsmark U.C.M."/>
            <person name="Frank A.C."/>
            <person name="Karlberg E.O."/>
            <person name="Legault B.-A."/>
            <person name="Ardell D.H."/>
            <person name="Canbaeck B."/>
            <person name="Eriksson A.-S."/>
            <person name="Naeslund A.K."/>
            <person name="Handley S.A."/>
            <person name="Huvet M."/>
            <person name="La Scola B."/>
            <person name="Holmberg M."/>
            <person name="Andersson S.G.E."/>
        </authorList>
    </citation>
    <scope>NUCLEOTIDE SEQUENCE [LARGE SCALE GENOMIC DNA]</scope>
    <source>
        <strain evidence="2 3">Toulouse</strain>
    </source>
</reference>
<dbReference type="KEGG" id="bqu:BQ08440"/>
<name>A0A0H3LW17_BARQU</name>
<feature type="chain" id="PRO_5002615211" description="Organic solvent tolerance-like N-terminal domain-containing protein" evidence="1">
    <location>
        <begin position="24"/>
        <end position="90"/>
    </location>
</feature>
<dbReference type="OrthoDB" id="8279992at2"/>
<dbReference type="eggNOG" id="ENOG5033D6K">
    <property type="taxonomic scope" value="Bacteria"/>
</dbReference>
<sequence>MLKYVHVFFAVMLLNILTITAFAATVQNTDLKIQSLTIVEGSAISNVSLNPHQTVTICMKGCFVTFPNKDRFAVKAEDNIKITEGRAIFK</sequence>
<accession>A0A0H3LW17</accession>
<protein>
    <recommendedName>
        <fullName evidence="4">Organic solvent tolerance-like N-terminal domain-containing protein</fullName>
    </recommendedName>
</protein>
<dbReference type="RefSeq" id="WP_011179567.1">
    <property type="nucleotide sequence ID" value="NC_005955.1"/>
</dbReference>
<evidence type="ECO:0000256" key="1">
    <source>
        <dbReference type="SAM" id="SignalP"/>
    </source>
</evidence>
<feature type="signal peptide" evidence="1">
    <location>
        <begin position="1"/>
        <end position="23"/>
    </location>
</feature>
<dbReference type="AlphaFoldDB" id="A0A0H3LW17"/>
<proteinExistence type="predicted"/>
<evidence type="ECO:0000313" key="3">
    <source>
        <dbReference type="Proteomes" id="UP000000597"/>
    </source>
</evidence>
<evidence type="ECO:0008006" key="4">
    <source>
        <dbReference type="Google" id="ProtNLM"/>
    </source>
</evidence>
<gene>
    <name evidence="2" type="ordered locus">BQ08440</name>
</gene>
<keyword evidence="1" id="KW-0732">Signal</keyword>